<feature type="region of interest" description="Disordered" evidence="1">
    <location>
        <begin position="361"/>
        <end position="401"/>
    </location>
</feature>
<gene>
    <name evidence="3" type="primary">ETAA1</name>
</gene>
<evidence type="ECO:0000256" key="2">
    <source>
        <dbReference type="SAM" id="Phobius"/>
    </source>
</evidence>
<evidence type="ECO:0008006" key="5">
    <source>
        <dbReference type="Google" id="ProtNLM"/>
    </source>
</evidence>
<dbReference type="STRING" id="42514.ENSPNAP00000030811"/>
<protein>
    <recommendedName>
        <fullName evidence="5">ETAA1 activator of ATR kinase</fullName>
    </recommendedName>
</protein>
<keyword evidence="2" id="KW-0812">Transmembrane</keyword>
<reference evidence="3 4" key="1">
    <citation type="submission" date="2020-10" db="EMBL/GenBank/DDBJ databases">
        <title>Pygocentrus nattereri (red-bellied piranha) genome, fPygNat1, primary haplotype.</title>
        <authorList>
            <person name="Myers G."/>
            <person name="Meyer A."/>
            <person name="Karagic N."/>
            <person name="Pippel M."/>
            <person name="Winkler S."/>
            <person name="Tracey A."/>
            <person name="Wood J."/>
            <person name="Formenti G."/>
            <person name="Howe K."/>
            <person name="Fedrigo O."/>
            <person name="Jarvis E.D."/>
        </authorList>
    </citation>
    <scope>NUCLEOTIDE SEQUENCE [LARGE SCALE GENOMIC DNA]</scope>
</reference>
<dbReference type="InterPro" id="IPR029406">
    <property type="entry name" value="ETAA1"/>
</dbReference>
<dbReference type="PANTHER" id="PTHR16434">
    <property type="entry name" value="EWING'S TUMOR-ASSOCIATED ANTIGEN 1 ETAA1"/>
    <property type="match status" value="1"/>
</dbReference>
<feature type="compositionally biased region" description="Polar residues" evidence="1">
    <location>
        <begin position="62"/>
        <end position="74"/>
    </location>
</feature>
<dbReference type="GO" id="GO:0006974">
    <property type="term" value="P:DNA damage response"/>
    <property type="evidence" value="ECO:0007669"/>
    <property type="project" value="TreeGrafter"/>
</dbReference>
<feature type="compositionally biased region" description="Basic residues" evidence="1">
    <location>
        <begin position="91"/>
        <end position="100"/>
    </location>
</feature>
<dbReference type="OMA" id="SERPNDH"/>
<keyword evidence="2" id="KW-1133">Transmembrane helix</keyword>
<feature type="compositionally biased region" description="Polar residues" evidence="1">
    <location>
        <begin position="361"/>
        <end position="372"/>
    </location>
</feature>
<reference evidence="3" key="3">
    <citation type="submission" date="2025-09" db="UniProtKB">
        <authorList>
            <consortium name="Ensembl"/>
        </authorList>
    </citation>
    <scope>IDENTIFICATION</scope>
</reference>
<feature type="transmembrane region" description="Helical" evidence="2">
    <location>
        <begin position="20"/>
        <end position="43"/>
    </location>
</feature>
<keyword evidence="4" id="KW-1185">Reference proteome</keyword>
<name>A0A3B4E667_PYGNA</name>
<feature type="region of interest" description="Disordered" evidence="1">
    <location>
        <begin position="57"/>
        <end position="100"/>
    </location>
</feature>
<sequence>SSALNWHFKLNKNNTNQIKCWLFSTIPVLMCVCVCVCVCFCFCSDFKTPVRLPARLPKGRFRSSTSDESPNNDSEFQHDIIWDPNSPATPHRNRRGRRRTTNVKLVDISEIVNRIAPKSRRPEEAESSLLQWIGDSAIPCTPEVQDPRTKPKSARPNVVDDLLKLAKQFDFNMIRQDESHFETRQQSSEEAMDEDLELFYDENHPPAPPQKDSEAERAPQELQEADTSGGVDVMDDVALGQEMEDDLDLLFDGSTQQISGFLSQGWSGCSQNRPEIIQGTAAPNGNRTSATNVAAVTAALCSSGSRQSLAAGVGSASEPGIASVSAKLQPCSPNDFEDDWSNDDLLEDSLLFEMTQNPQLFSAPQHSSTQKQVNKKEGGSFTNNMNGAYHHQQTGNKEKSSALQELNQKLGHQWNKALGELSSNNNNLGFAKNSQQTQVLPSCKAPSVVLGSGNSHPDRWQGCISKASNQTPEPVKVQKPSGTAKWAIQPGTKTSLVSSSASPKFVSPSSSFGFDRNIEIIEKKQSQQSTEEHGLSDIADEDLDSIFASDDIWDDGADDDLFCDVCEKVEEFTADSDSHLEASVAKTPTKNSTVQSRTCVSSMETGQNTAANMFPKQDNMISQPYPPNSWINNSNAANIKNKSVLPAVNALNFRSTTGGNLLDDSRNSYTGTSSKGPYKFTHVKNTSGVGYGAFSAMPQQPVSERGAGTSNQSAISDNHQFKTPFSTFNAGPAVTKDVGKAAASRCSDAEIERKRQQAMERRRLRMTASQNLRAPI</sequence>
<evidence type="ECO:0000256" key="1">
    <source>
        <dbReference type="SAM" id="MobiDB-lite"/>
    </source>
</evidence>
<dbReference type="AlphaFoldDB" id="A0A3B4E667"/>
<feature type="compositionally biased region" description="Polar residues" evidence="1">
    <location>
        <begin position="380"/>
        <end position="401"/>
    </location>
</feature>
<feature type="region of interest" description="Disordered" evidence="1">
    <location>
        <begin position="200"/>
        <end position="229"/>
    </location>
</feature>
<dbReference type="Proteomes" id="UP001501920">
    <property type="component" value="Chromosome 12"/>
</dbReference>
<organism evidence="3 4">
    <name type="scientific">Pygocentrus nattereri</name>
    <name type="common">Red-bellied piranha</name>
    <dbReference type="NCBI Taxonomy" id="42514"/>
    <lineage>
        <taxon>Eukaryota</taxon>
        <taxon>Metazoa</taxon>
        <taxon>Chordata</taxon>
        <taxon>Craniata</taxon>
        <taxon>Vertebrata</taxon>
        <taxon>Euteleostomi</taxon>
        <taxon>Actinopterygii</taxon>
        <taxon>Neopterygii</taxon>
        <taxon>Teleostei</taxon>
        <taxon>Ostariophysi</taxon>
        <taxon>Characiformes</taxon>
        <taxon>Characoidei</taxon>
        <taxon>Pygocentrus</taxon>
    </lineage>
</organism>
<dbReference type="GO" id="GO:2000001">
    <property type="term" value="P:regulation of DNA damage checkpoint"/>
    <property type="evidence" value="ECO:0007669"/>
    <property type="project" value="TreeGrafter"/>
</dbReference>
<keyword evidence="2" id="KW-0472">Membrane</keyword>
<dbReference type="GO" id="GO:0043596">
    <property type="term" value="C:nuclear replication fork"/>
    <property type="evidence" value="ECO:0007669"/>
    <property type="project" value="TreeGrafter"/>
</dbReference>
<dbReference type="GO" id="GO:0043539">
    <property type="term" value="F:protein serine/threonine kinase activator activity"/>
    <property type="evidence" value="ECO:0007669"/>
    <property type="project" value="TreeGrafter"/>
</dbReference>
<dbReference type="GO" id="GO:0031297">
    <property type="term" value="P:replication fork processing"/>
    <property type="evidence" value="ECO:0007669"/>
    <property type="project" value="TreeGrafter"/>
</dbReference>
<dbReference type="Ensembl" id="ENSPNAT00000019253.2">
    <property type="protein sequence ID" value="ENSPNAP00000030811.2"/>
    <property type="gene ID" value="ENSPNAG00000017797.2"/>
</dbReference>
<dbReference type="Pfam" id="PF15350">
    <property type="entry name" value="ETAA1"/>
    <property type="match status" value="1"/>
</dbReference>
<reference evidence="3" key="2">
    <citation type="submission" date="2025-08" db="UniProtKB">
        <authorList>
            <consortium name="Ensembl"/>
        </authorList>
    </citation>
    <scope>IDENTIFICATION</scope>
</reference>
<proteinExistence type="predicted"/>
<dbReference type="PANTHER" id="PTHR16434:SF4">
    <property type="entry name" value="ETAA1 ACTIVATOR OF ATR KINASE"/>
    <property type="match status" value="1"/>
</dbReference>
<evidence type="ECO:0000313" key="4">
    <source>
        <dbReference type="Proteomes" id="UP001501920"/>
    </source>
</evidence>
<accession>A0A3B4E667</accession>
<feature type="region of interest" description="Disordered" evidence="1">
    <location>
        <begin position="450"/>
        <end position="484"/>
    </location>
</feature>
<dbReference type="GeneTree" id="ENSGT00390000009597"/>
<evidence type="ECO:0000313" key="3">
    <source>
        <dbReference type="Ensembl" id="ENSPNAP00000030811.2"/>
    </source>
</evidence>